<dbReference type="KEGG" id="ddb:E7747_00490"/>
<dbReference type="NCBIfam" id="TIGR04076">
    <property type="entry name" value="TIGR04076 family protein"/>
    <property type="match status" value="1"/>
</dbReference>
<organism evidence="1 2">
    <name type="scientific">Duncaniella dubosii</name>
    <dbReference type="NCBI Taxonomy" id="2518971"/>
    <lineage>
        <taxon>Bacteria</taxon>
        <taxon>Pseudomonadati</taxon>
        <taxon>Bacteroidota</taxon>
        <taxon>Bacteroidia</taxon>
        <taxon>Bacteroidales</taxon>
        <taxon>Muribaculaceae</taxon>
        <taxon>Duncaniella</taxon>
    </lineage>
</organism>
<protein>
    <submittedName>
        <fullName evidence="1">TIGR04076 family protein</fullName>
    </submittedName>
</protein>
<reference evidence="2" key="1">
    <citation type="submission" date="2019-02" db="EMBL/GenBank/DDBJ databases">
        <title>Isolation and identification of novel species under the genus Muribaculum.</title>
        <authorList>
            <person name="Miyake S."/>
            <person name="Ding Y."/>
            <person name="Low A."/>
            <person name="Soh M."/>
            <person name="Seedorf H."/>
        </authorList>
    </citation>
    <scope>NUCLEOTIDE SEQUENCE [LARGE SCALE GENOMIC DNA]</scope>
    <source>
        <strain evidence="2">H5</strain>
    </source>
</reference>
<evidence type="ECO:0000313" key="1">
    <source>
        <dbReference type="EMBL" id="QCD40917.1"/>
    </source>
</evidence>
<dbReference type="EMBL" id="CP039396">
    <property type="protein sequence ID" value="QCD40917.1"/>
    <property type="molecule type" value="Genomic_DNA"/>
</dbReference>
<evidence type="ECO:0000313" key="2">
    <source>
        <dbReference type="Proteomes" id="UP000297149"/>
    </source>
</evidence>
<gene>
    <name evidence="1" type="ORF">E7747_00490</name>
</gene>
<keyword evidence="2" id="KW-1185">Reference proteome</keyword>
<dbReference type="Proteomes" id="UP000297149">
    <property type="component" value="Chromosome"/>
</dbReference>
<dbReference type="InterPro" id="IPR023811">
    <property type="entry name" value="CHP04076"/>
</dbReference>
<sequence>MTVLRRECHLDLQALFLDDPDSGPCGLFKSGDDFTFSAGERCPAGFCPRLWEMICTAMTSHLKCATPNDQSTVILSCPDGTRPVIVRVDSFHEHP</sequence>
<dbReference type="AlphaFoldDB" id="A0A4P7VZM4"/>
<name>A0A4P7VZM4_9BACT</name>
<proteinExistence type="predicted"/>
<accession>A0A4P7VZM4</accession>